<feature type="region of interest" description="Disordered" evidence="1">
    <location>
        <begin position="1"/>
        <end position="53"/>
    </location>
</feature>
<organism evidence="2">
    <name type="scientific">Arundo donax</name>
    <name type="common">Giant reed</name>
    <name type="synonym">Donax arundinaceus</name>
    <dbReference type="NCBI Taxonomy" id="35708"/>
    <lineage>
        <taxon>Eukaryota</taxon>
        <taxon>Viridiplantae</taxon>
        <taxon>Streptophyta</taxon>
        <taxon>Embryophyta</taxon>
        <taxon>Tracheophyta</taxon>
        <taxon>Spermatophyta</taxon>
        <taxon>Magnoliopsida</taxon>
        <taxon>Liliopsida</taxon>
        <taxon>Poales</taxon>
        <taxon>Poaceae</taxon>
        <taxon>PACMAD clade</taxon>
        <taxon>Arundinoideae</taxon>
        <taxon>Arundineae</taxon>
        <taxon>Arundo</taxon>
    </lineage>
</organism>
<sequence>MAPGSADPRLAAARVSGRRQPRRPSLSPPSCSDPKGPRVRVVVRSPAAAGGTE</sequence>
<proteinExistence type="predicted"/>
<feature type="compositionally biased region" description="Low complexity" evidence="1">
    <location>
        <begin position="23"/>
        <end position="53"/>
    </location>
</feature>
<dbReference type="EMBL" id="GBRH01249675">
    <property type="protein sequence ID" value="JAD48220.1"/>
    <property type="molecule type" value="Transcribed_RNA"/>
</dbReference>
<evidence type="ECO:0000256" key="1">
    <source>
        <dbReference type="SAM" id="MobiDB-lite"/>
    </source>
</evidence>
<dbReference type="AlphaFoldDB" id="A0A0A9AH02"/>
<reference evidence="2" key="1">
    <citation type="submission" date="2014-09" db="EMBL/GenBank/DDBJ databases">
        <authorList>
            <person name="Magalhaes I.L.F."/>
            <person name="Oliveira U."/>
            <person name="Santos F.R."/>
            <person name="Vidigal T.H.D.A."/>
            <person name="Brescovit A.D."/>
            <person name="Santos A.J."/>
        </authorList>
    </citation>
    <scope>NUCLEOTIDE SEQUENCE</scope>
    <source>
        <tissue evidence="2">Shoot tissue taken approximately 20 cm above the soil surface</tissue>
    </source>
</reference>
<name>A0A0A9AH02_ARUDO</name>
<protein>
    <submittedName>
        <fullName evidence="2">Uncharacterized protein</fullName>
    </submittedName>
</protein>
<accession>A0A0A9AH02</accession>
<reference evidence="2" key="2">
    <citation type="journal article" date="2015" name="Data Brief">
        <title>Shoot transcriptome of the giant reed, Arundo donax.</title>
        <authorList>
            <person name="Barrero R.A."/>
            <person name="Guerrero F.D."/>
            <person name="Moolhuijzen P."/>
            <person name="Goolsby J.A."/>
            <person name="Tidwell J."/>
            <person name="Bellgard S.E."/>
            <person name="Bellgard M.I."/>
        </authorList>
    </citation>
    <scope>NUCLEOTIDE SEQUENCE</scope>
    <source>
        <tissue evidence="2">Shoot tissue taken approximately 20 cm above the soil surface</tissue>
    </source>
</reference>
<evidence type="ECO:0000313" key="2">
    <source>
        <dbReference type="EMBL" id="JAD48220.1"/>
    </source>
</evidence>